<organism evidence="1 2">
    <name type="scientific">Panacagrimonas perspica</name>
    <dbReference type="NCBI Taxonomy" id="381431"/>
    <lineage>
        <taxon>Bacteria</taxon>
        <taxon>Pseudomonadati</taxon>
        <taxon>Pseudomonadota</taxon>
        <taxon>Gammaproteobacteria</taxon>
        <taxon>Nevskiales</taxon>
        <taxon>Nevskiaceae</taxon>
        <taxon>Panacagrimonas</taxon>
    </lineage>
</organism>
<dbReference type="OrthoDB" id="6681382at2"/>
<evidence type="ECO:0000313" key="1">
    <source>
        <dbReference type="EMBL" id="TDU28977.1"/>
    </source>
</evidence>
<dbReference type="Gene3D" id="2.60.120.620">
    <property type="entry name" value="q2cbj1_9rhob like domain"/>
    <property type="match status" value="1"/>
</dbReference>
<dbReference type="Pfam" id="PF10014">
    <property type="entry name" value="2OG-Fe_Oxy_2"/>
    <property type="match status" value="1"/>
</dbReference>
<dbReference type="RefSeq" id="WP_133882488.1">
    <property type="nucleotide sequence ID" value="NZ_MWIN01000018.1"/>
</dbReference>
<comment type="caution">
    <text evidence="1">The sequence shown here is derived from an EMBL/GenBank/DDBJ whole genome shotgun (WGS) entry which is preliminary data.</text>
</comment>
<accession>A0A4S3K2H3</accession>
<gene>
    <name evidence="1" type="ORF">DFR24_3359</name>
</gene>
<dbReference type="EMBL" id="SOBT01000009">
    <property type="protein sequence ID" value="TDU28977.1"/>
    <property type="molecule type" value="Genomic_DNA"/>
</dbReference>
<keyword evidence="2" id="KW-1185">Reference proteome</keyword>
<evidence type="ECO:0008006" key="3">
    <source>
        <dbReference type="Google" id="ProtNLM"/>
    </source>
</evidence>
<protein>
    <recommendedName>
        <fullName evidence="3">2OG-Fe dioxygenase family protein</fullName>
    </recommendedName>
</protein>
<dbReference type="InterPro" id="IPR018724">
    <property type="entry name" value="2OG-Fe_dioxygenase"/>
</dbReference>
<reference evidence="1 2" key="1">
    <citation type="submission" date="2019-03" db="EMBL/GenBank/DDBJ databases">
        <title>Genomic Encyclopedia of Type Strains, Phase IV (KMG-IV): sequencing the most valuable type-strain genomes for metagenomic binning, comparative biology and taxonomic classification.</title>
        <authorList>
            <person name="Goeker M."/>
        </authorList>
    </citation>
    <scope>NUCLEOTIDE SEQUENCE [LARGE SCALE GENOMIC DNA]</scope>
    <source>
        <strain evidence="1 2">DSM 26377</strain>
    </source>
</reference>
<dbReference type="AlphaFoldDB" id="A0A4S3K2H3"/>
<dbReference type="GO" id="GO:0051213">
    <property type="term" value="F:dioxygenase activity"/>
    <property type="evidence" value="ECO:0007669"/>
    <property type="project" value="InterPro"/>
</dbReference>
<evidence type="ECO:0000313" key="2">
    <source>
        <dbReference type="Proteomes" id="UP000295341"/>
    </source>
</evidence>
<proteinExistence type="predicted"/>
<dbReference type="Proteomes" id="UP000295341">
    <property type="component" value="Unassembled WGS sequence"/>
</dbReference>
<sequence length="235" mass="26078">MTLVESLSRIGFARLLPAESRGLIEACGSLADWDAFCASWNDLPHDGYMADGGRYRRRRHATFAVSRAGDSERRPHQPHYQSRDYNPLNGGVVRWFEPIEESVATGPTMGTMLRFCAQVFDALAPPEVATWHVEVHQFRIEAAGDVVGNPTPEGRHQDGVDYVLVLMIRRQNIASGTTTLHTVDGCDLGSFALEQPFDAVLLDDARVLHGVTPVRPIDPAQPAYRDVVVVTFRRV</sequence>
<name>A0A4S3K2H3_9GAMM</name>